<dbReference type="AlphaFoldDB" id="A0A5B0RIW5"/>
<organism evidence="2 3">
    <name type="scientific">Puccinia graminis f. sp. tritici</name>
    <dbReference type="NCBI Taxonomy" id="56615"/>
    <lineage>
        <taxon>Eukaryota</taxon>
        <taxon>Fungi</taxon>
        <taxon>Dikarya</taxon>
        <taxon>Basidiomycota</taxon>
        <taxon>Pucciniomycotina</taxon>
        <taxon>Pucciniomycetes</taxon>
        <taxon>Pucciniales</taxon>
        <taxon>Pucciniaceae</taxon>
        <taxon>Puccinia</taxon>
    </lineage>
</organism>
<evidence type="ECO:0000256" key="1">
    <source>
        <dbReference type="SAM" id="MobiDB-lite"/>
    </source>
</evidence>
<protein>
    <submittedName>
        <fullName evidence="2">Uncharacterized protein</fullName>
    </submittedName>
</protein>
<evidence type="ECO:0000313" key="3">
    <source>
        <dbReference type="Proteomes" id="UP000325313"/>
    </source>
</evidence>
<name>A0A5B0RIW5_PUCGR</name>
<sequence>MGAADRSAAPRRSPQPGGCRSICSPQTICSAWGLQIDLQPPDHILSLGAAERSAAPRPYPQPGGCRAFCSPQTISSAWGLQIDLQPPDHILSLGAAERSAAPRRSPGAADRSAAPRRSAQPGGCRSICSPQIISSAWGLQIDLQPPDHLLSLGAADRSAAPMLLNHLTCVESSRATRRRVST</sequence>
<proteinExistence type="predicted"/>
<reference evidence="2 3" key="1">
    <citation type="submission" date="2019-05" db="EMBL/GenBank/DDBJ databases">
        <title>Emergence of the Ug99 lineage of the wheat stem rust pathogen through somatic hybridization.</title>
        <authorList>
            <person name="Li F."/>
            <person name="Upadhyaya N.M."/>
            <person name="Sperschneider J."/>
            <person name="Matny O."/>
            <person name="Nguyen-Phuc H."/>
            <person name="Mago R."/>
            <person name="Raley C."/>
            <person name="Miller M.E."/>
            <person name="Silverstein K.A.T."/>
            <person name="Henningsen E."/>
            <person name="Hirsch C.D."/>
            <person name="Visser B."/>
            <person name="Pretorius Z.A."/>
            <person name="Steffenson B.J."/>
            <person name="Schwessinger B."/>
            <person name="Dodds P.N."/>
            <person name="Figueroa M."/>
        </authorList>
    </citation>
    <scope>NUCLEOTIDE SEQUENCE [LARGE SCALE GENOMIC DNA]</scope>
    <source>
        <strain evidence="2 3">Ug99</strain>
    </source>
</reference>
<accession>A0A5B0RIW5</accession>
<gene>
    <name evidence="2" type="ORF">PGTUg99_000943</name>
</gene>
<feature type="compositionally biased region" description="Low complexity" evidence="1">
    <location>
        <begin position="96"/>
        <end position="121"/>
    </location>
</feature>
<comment type="caution">
    <text evidence="2">The sequence shown here is derived from an EMBL/GenBank/DDBJ whole genome shotgun (WGS) entry which is preliminary data.</text>
</comment>
<dbReference type="EMBL" id="VDEP01000179">
    <property type="protein sequence ID" value="KAA1125319.1"/>
    <property type="molecule type" value="Genomic_DNA"/>
</dbReference>
<feature type="region of interest" description="Disordered" evidence="1">
    <location>
        <begin position="96"/>
        <end position="124"/>
    </location>
</feature>
<dbReference type="Proteomes" id="UP000325313">
    <property type="component" value="Unassembled WGS sequence"/>
</dbReference>
<evidence type="ECO:0000313" key="2">
    <source>
        <dbReference type="EMBL" id="KAA1125319.1"/>
    </source>
</evidence>